<keyword evidence="5" id="KW-1278">Translocase</keyword>
<dbReference type="Gene3D" id="1.10.287.3510">
    <property type="match status" value="1"/>
</dbReference>
<dbReference type="GO" id="GO:0016020">
    <property type="term" value="C:membrane"/>
    <property type="evidence" value="ECO:0007669"/>
    <property type="project" value="UniProtKB-SubCell"/>
</dbReference>
<evidence type="ECO:0000256" key="2">
    <source>
        <dbReference type="ARBA" id="ARBA00010519"/>
    </source>
</evidence>
<dbReference type="AlphaFoldDB" id="A0A0U1WPR0"/>
<feature type="transmembrane region" description="Helical" evidence="10">
    <location>
        <begin position="60"/>
        <end position="84"/>
    </location>
</feature>
<evidence type="ECO:0000256" key="8">
    <source>
        <dbReference type="ARBA" id="ARBA00023136"/>
    </source>
</evidence>
<keyword evidence="8 10" id="KW-0472">Membrane</keyword>
<evidence type="ECO:0000256" key="3">
    <source>
        <dbReference type="ARBA" id="ARBA00016612"/>
    </source>
</evidence>
<proteinExistence type="inferred from homology"/>
<gene>
    <name evidence="11" type="primary">ND4L</name>
</gene>
<keyword evidence="6 10" id="KW-1133">Transmembrane helix</keyword>
<evidence type="ECO:0000313" key="11">
    <source>
        <dbReference type="EMBL" id="AIH00390.1"/>
    </source>
</evidence>
<evidence type="ECO:0000256" key="7">
    <source>
        <dbReference type="ARBA" id="ARBA00023027"/>
    </source>
</evidence>
<evidence type="ECO:0000256" key="5">
    <source>
        <dbReference type="ARBA" id="ARBA00022967"/>
    </source>
</evidence>
<dbReference type="EMBL" id="KJ717948">
    <property type="protein sequence ID" value="AIH00390.1"/>
    <property type="molecule type" value="Genomic_DNA"/>
</dbReference>
<organism evidence="11">
    <name type="scientific">Tetrastemma olgarum</name>
    <dbReference type="NCBI Taxonomy" id="1526548"/>
    <lineage>
        <taxon>Eukaryota</taxon>
        <taxon>Metazoa</taxon>
        <taxon>Spiralia</taxon>
        <taxon>Lophotrochozoa</taxon>
        <taxon>Nemertea</taxon>
        <taxon>Enopla</taxon>
        <taxon>Hoplonemertea</taxon>
        <taxon>Monostilifera</taxon>
        <taxon>Eumonostilifera</taxon>
        <taxon>Tetrastemmatidae</taxon>
        <taxon>Tetrastemma</taxon>
    </lineage>
</organism>
<keyword evidence="4 10" id="KW-0812">Transmembrane</keyword>
<accession>A0A0U1WPR0</accession>
<comment type="similarity">
    <text evidence="2">Belongs to the complex I subunit 4L family.</text>
</comment>
<feature type="transmembrane region" description="Helical" evidence="10">
    <location>
        <begin position="33"/>
        <end position="54"/>
    </location>
</feature>
<keyword evidence="7" id="KW-0520">NAD</keyword>
<evidence type="ECO:0000256" key="1">
    <source>
        <dbReference type="ARBA" id="ARBA00004141"/>
    </source>
</evidence>
<protein>
    <recommendedName>
        <fullName evidence="3">NADH-ubiquinone oxidoreductase chain 4L</fullName>
    </recommendedName>
    <alternativeName>
        <fullName evidence="9">NADH dehydrogenase subunit 4L</fullName>
    </alternativeName>
</protein>
<evidence type="ECO:0000256" key="4">
    <source>
        <dbReference type="ARBA" id="ARBA00022692"/>
    </source>
</evidence>
<evidence type="ECO:0000256" key="9">
    <source>
        <dbReference type="ARBA" id="ARBA00031586"/>
    </source>
</evidence>
<dbReference type="InterPro" id="IPR039428">
    <property type="entry name" value="NUOK/Mnh_C1-like"/>
</dbReference>
<sequence>MNFSFFFSVFFVGIFTVLISMFVFVFQRFHYLMSLLCLEMMILGLFLLVLSVYSFKNEGFLVFVLLTFAACEAAVGLGLLISLIRSHGSDFFRLISVYEC</sequence>
<feature type="transmembrane region" description="Helical" evidence="10">
    <location>
        <begin position="6"/>
        <end position="26"/>
    </location>
</feature>
<dbReference type="RefSeq" id="YP_009051402.1">
    <property type="nucleotide sequence ID" value="NC_024670.1"/>
</dbReference>
<keyword evidence="11" id="KW-0496">Mitochondrion</keyword>
<dbReference type="GeneID" id="20006055"/>
<geneLocation type="mitochondrion" evidence="11"/>
<reference evidence="11" key="1">
    <citation type="journal article" date="2014" name="Mitochondrial DNA">
        <title>The complete mitochondrial genome of Tetrastemma olgarum (Nemertea: Hoplonemertea).</title>
        <authorList>
            <person name="Sun W.Y."/>
            <person name="Shen C.Y."/>
            <person name="Sun S.C."/>
        </authorList>
    </citation>
    <scope>NUCLEOTIDE SEQUENCE</scope>
</reference>
<comment type="subcellular location">
    <subcellularLocation>
        <location evidence="1">Membrane</location>
        <topology evidence="1">Multi-pass membrane protein</topology>
    </subcellularLocation>
</comment>
<evidence type="ECO:0000256" key="6">
    <source>
        <dbReference type="ARBA" id="ARBA00022989"/>
    </source>
</evidence>
<evidence type="ECO:0000256" key="10">
    <source>
        <dbReference type="SAM" id="Phobius"/>
    </source>
</evidence>
<reference evidence="11" key="2">
    <citation type="submission" date="2014-04" db="EMBL/GenBank/DDBJ databases">
        <authorList>
            <person name="Harrison E."/>
        </authorList>
    </citation>
    <scope>NUCLEOTIDE SEQUENCE</scope>
</reference>
<name>A0A0U1WPR0_9BILA</name>
<dbReference type="Pfam" id="PF00420">
    <property type="entry name" value="Oxidored_q2"/>
    <property type="match status" value="1"/>
</dbReference>
<dbReference type="CTD" id="4539"/>